<organism evidence="1 2">
    <name type="scientific">Trifolium pratense</name>
    <name type="common">Red clover</name>
    <dbReference type="NCBI Taxonomy" id="57577"/>
    <lineage>
        <taxon>Eukaryota</taxon>
        <taxon>Viridiplantae</taxon>
        <taxon>Streptophyta</taxon>
        <taxon>Embryophyta</taxon>
        <taxon>Tracheophyta</taxon>
        <taxon>Spermatophyta</taxon>
        <taxon>Magnoliopsida</taxon>
        <taxon>eudicotyledons</taxon>
        <taxon>Gunneridae</taxon>
        <taxon>Pentapetalae</taxon>
        <taxon>rosids</taxon>
        <taxon>fabids</taxon>
        <taxon>Fabales</taxon>
        <taxon>Fabaceae</taxon>
        <taxon>Papilionoideae</taxon>
        <taxon>50 kb inversion clade</taxon>
        <taxon>NPAAA clade</taxon>
        <taxon>Hologalegina</taxon>
        <taxon>IRL clade</taxon>
        <taxon>Trifolieae</taxon>
        <taxon>Trifolium</taxon>
    </lineage>
</organism>
<gene>
    <name evidence="1" type="ORF">L195_g063401</name>
</gene>
<reference evidence="1 2" key="2">
    <citation type="journal article" date="2017" name="Front. Plant Sci.">
        <title>Gene Classification and Mining of Molecular Markers Useful in Red Clover (Trifolium pratense) Breeding.</title>
        <authorList>
            <person name="Istvanek J."/>
            <person name="Dluhosova J."/>
            <person name="Dluhos P."/>
            <person name="Patkova L."/>
            <person name="Nedelnik J."/>
            <person name="Repkova J."/>
        </authorList>
    </citation>
    <scope>NUCLEOTIDE SEQUENCE [LARGE SCALE GENOMIC DNA]</scope>
    <source>
        <strain evidence="2">cv. Tatra</strain>
        <tissue evidence="1">Young leaves</tissue>
    </source>
</reference>
<feature type="non-terminal residue" evidence="1">
    <location>
        <position position="32"/>
    </location>
</feature>
<dbReference type="Proteomes" id="UP000236291">
    <property type="component" value="Unassembled WGS sequence"/>
</dbReference>
<evidence type="ECO:0000313" key="2">
    <source>
        <dbReference type="Proteomes" id="UP000236291"/>
    </source>
</evidence>
<reference evidence="1 2" key="1">
    <citation type="journal article" date="2014" name="Am. J. Bot.">
        <title>Genome assembly and annotation for red clover (Trifolium pratense; Fabaceae).</title>
        <authorList>
            <person name="Istvanek J."/>
            <person name="Jaros M."/>
            <person name="Krenek A."/>
            <person name="Repkova J."/>
        </authorList>
    </citation>
    <scope>NUCLEOTIDE SEQUENCE [LARGE SCALE GENOMIC DNA]</scope>
    <source>
        <strain evidence="2">cv. Tatra</strain>
        <tissue evidence="1">Young leaves</tissue>
    </source>
</reference>
<dbReference type="AlphaFoldDB" id="A0A2K3KLP5"/>
<name>A0A2K3KLP5_TRIPR</name>
<evidence type="ECO:0000313" key="1">
    <source>
        <dbReference type="EMBL" id="PNX67182.1"/>
    </source>
</evidence>
<protein>
    <submittedName>
        <fullName evidence="1">mTERF protein</fullName>
    </submittedName>
</protein>
<sequence length="32" mass="3804">MAMKGMSEKLWDEKVDTFKKWGWSDEVVSHAF</sequence>
<comment type="caution">
    <text evidence="1">The sequence shown here is derived from an EMBL/GenBank/DDBJ whole genome shotgun (WGS) entry which is preliminary data.</text>
</comment>
<dbReference type="EMBL" id="ASHM01205434">
    <property type="protein sequence ID" value="PNX67182.1"/>
    <property type="molecule type" value="Genomic_DNA"/>
</dbReference>
<proteinExistence type="predicted"/>
<accession>A0A2K3KLP5</accession>